<dbReference type="eggNOG" id="ENOG502QPMZ">
    <property type="taxonomic scope" value="Eukaryota"/>
</dbReference>
<keyword evidence="2" id="KW-0378">Hydrolase</keyword>
<feature type="compositionally biased region" description="Acidic residues" evidence="6">
    <location>
        <begin position="1150"/>
        <end position="1164"/>
    </location>
</feature>
<dbReference type="CDD" id="cd09122">
    <property type="entry name" value="PLDc_Tdp1_1"/>
    <property type="match status" value="1"/>
</dbReference>
<keyword evidence="1" id="KW-0479">Metal-binding</keyword>
<evidence type="ECO:0000256" key="3">
    <source>
        <dbReference type="PIRSR" id="PIRSR610347-1"/>
    </source>
</evidence>
<dbReference type="PANTHER" id="PTHR12415:SF3">
    <property type="entry name" value="OS04G0403400 PROTEIN"/>
    <property type="match status" value="1"/>
</dbReference>
<feature type="binding site" evidence="4">
    <location>
        <position position="594"/>
    </location>
    <ligand>
        <name>substrate</name>
    </ligand>
</feature>
<evidence type="ECO:0000256" key="6">
    <source>
        <dbReference type="SAM" id="MobiDB-lite"/>
    </source>
</evidence>
<gene>
    <name evidence="8" type="ORF">CARUB_v10000067mg</name>
</gene>
<dbReference type="InterPro" id="IPR014905">
    <property type="entry name" value="HIRAN"/>
</dbReference>
<dbReference type="GO" id="GO:0003676">
    <property type="term" value="F:nucleic acid binding"/>
    <property type="evidence" value="ECO:0007669"/>
    <property type="project" value="InterPro"/>
</dbReference>
<dbReference type="InterPro" id="IPR008984">
    <property type="entry name" value="SMAD_FHA_dom_sf"/>
</dbReference>
<dbReference type="GO" id="GO:0005634">
    <property type="term" value="C:nucleus"/>
    <property type="evidence" value="ECO:0007669"/>
    <property type="project" value="InterPro"/>
</dbReference>
<organism evidence="8 9">
    <name type="scientific">Capsella rubella</name>
    <dbReference type="NCBI Taxonomy" id="81985"/>
    <lineage>
        <taxon>Eukaryota</taxon>
        <taxon>Viridiplantae</taxon>
        <taxon>Streptophyta</taxon>
        <taxon>Embryophyta</taxon>
        <taxon>Tracheophyta</taxon>
        <taxon>Spermatophyta</taxon>
        <taxon>Magnoliopsida</taxon>
        <taxon>eudicotyledons</taxon>
        <taxon>Gunneridae</taxon>
        <taxon>Pentapetalae</taxon>
        <taxon>rosids</taxon>
        <taxon>malvids</taxon>
        <taxon>Brassicales</taxon>
        <taxon>Brassicaceae</taxon>
        <taxon>Camelineae</taxon>
        <taxon>Capsella</taxon>
    </lineage>
</organism>
<evidence type="ECO:0000313" key="8">
    <source>
        <dbReference type="EMBL" id="EOA19822.1"/>
    </source>
</evidence>
<feature type="domain" description="FHA" evidence="7">
    <location>
        <begin position="146"/>
        <end position="233"/>
    </location>
</feature>
<feature type="active site" description="Proton donor/acceptor" evidence="3">
    <location>
        <position position="1015"/>
    </location>
</feature>
<dbReference type="Gene3D" id="2.60.200.20">
    <property type="match status" value="1"/>
</dbReference>
<dbReference type="PANTHER" id="PTHR12415">
    <property type="entry name" value="TYROSYL-DNA PHOSPHODIESTERASE 1"/>
    <property type="match status" value="1"/>
</dbReference>
<dbReference type="AlphaFoldDB" id="R0FCJ8"/>
<dbReference type="GO" id="GO:0006281">
    <property type="term" value="P:DNA repair"/>
    <property type="evidence" value="ECO:0007669"/>
    <property type="project" value="InterPro"/>
</dbReference>
<evidence type="ECO:0000313" key="9">
    <source>
        <dbReference type="Proteomes" id="UP000029121"/>
    </source>
</evidence>
<dbReference type="SUPFAM" id="SSF56024">
    <property type="entry name" value="Phospholipase D/nuclease"/>
    <property type="match status" value="2"/>
</dbReference>
<evidence type="ECO:0000256" key="5">
    <source>
        <dbReference type="PIRSR" id="PIRSR610347-3"/>
    </source>
</evidence>
<evidence type="ECO:0000256" key="4">
    <source>
        <dbReference type="PIRSR" id="PIRSR610347-2"/>
    </source>
</evidence>
<evidence type="ECO:0000256" key="2">
    <source>
        <dbReference type="ARBA" id="ARBA00022801"/>
    </source>
</evidence>
<dbReference type="Pfam" id="PF00498">
    <property type="entry name" value="FHA"/>
    <property type="match status" value="1"/>
</dbReference>
<dbReference type="CDD" id="cd09123">
    <property type="entry name" value="PLDc_Tdp1_2"/>
    <property type="match status" value="1"/>
</dbReference>
<reference evidence="9" key="1">
    <citation type="journal article" date="2013" name="Nat. Genet.">
        <title>The Capsella rubella genome and the genomic consequences of rapid mating system evolution.</title>
        <authorList>
            <person name="Slotte T."/>
            <person name="Hazzouri K.M."/>
            <person name="Agren J.A."/>
            <person name="Koenig D."/>
            <person name="Maumus F."/>
            <person name="Guo Y.L."/>
            <person name="Steige K."/>
            <person name="Platts A.E."/>
            <person name="Escobar J.S."/>
            <person name="Newman L.K."/>
            <person name="Wang W."/>
            <person name="Mandakova T."/>
            <person name="Vello E."/>
            <person name="Smith L.M."/>
            <person name="Henz S.R."/>
            <person name="Steffen J."/>
            <person name="Takuno S."/>
            <person name="Brandvain Y."/>
            <person name="Coop G."/>
            <person name="Andolfatto P."/>
            <person name="Hu T.T."/>
            <person name="Blanchette M."/>
            <person name="Clark R.M."/>
            <person name="Quesneville H."/>
            <person name="Nordborg M."/>
            <person name="Gaut B.S."/>
            <person name="Lysak M.A."/>
            <person name="Jenkins J."/>
            <person name="Grimwood J."/>
            <person name="Chapman J."/>
            <person name="Prochnik S."/>
            <person name="Shu S."/>
            <person name="Rokhsar D."/>
            <person name="Schmutz J."/>
            <person name="Weigel D."/>
            <person name="Wright S.I."/>
        </authorList>
    </citation>
    <scope>NUCLEOTIDE SEQUENCE [LARGE SCALE GENOMIC DNA]</scope>
    <source>
        <strain evidence="9">cv. Monte Gargano</strain>
    </source>
</reference>
<dbReference type="Gene3D" id="3.30.870.10">
    <property type="entry name" value="Endonuclease Chain A"/>
    <property type="match status" value="2"/>
</dbReference>
<dbReference type="SMART" id="SM00910">
    <property type="entry name" value="HIRAN"/>
    <property type="match status" value="1"/>
</dbReference>
<dbReference type="InterPro" id="IPR010347">
    <property type="entry name" value="Tdp1"/>
</dbReference>
<dbReference type="GO" id="GO:0016818">
    <property type="term" value="F:hydrolase activity, acting on acid anhydrides, in phosphorus-containing anhydrides"/>
    <property type="evidence" value="ECO:0007669"/>
    <property type="project" value="InterPro"/>
</dbReference>
<dbReference type="Pfam" id="PF06087">
    <property type="entry name" value="Tyr-DNA_phospho"/>
    <property type="match status" value="2"/>
</dbReference>
<protein>
    <recommendedName>
        <fullName evidence="7">FHA domain-containing protein</fullName>
    </recommendedName>
</protein>
<dbReference type="CDD" id="cd00060">
    <property type="entry name" value="FHA"/>
    <property type="match status" value="1"/>
</dbReference>
<dbReference type="InterPro" id="IPR000253">
    <property type="entry name" value="FHA_dom"/>
</dbReference>
<feature type="region of interest" description="Disordered" evidence="6">
    <location>
        <begin position="1150"/>
        <end position="1169"/>
    </location>
</feature>
<name>R0FCJ8_9BRAS</name>
<feature type="active site" description="Nucleophile" evidence="3">
    <location>
        <position position="592"/>
    </location>
</feature>
<sequence>MNLRPLSANSALDLERCSRACCGLGGFLETEEATRFSSLETEEAKRFNTQLLLPERPGLRSESSSYLDPAPLWSGFCFLFRFCSFLYFPNFCVIYVKISISILMRDMKRRHCEKVLIRIHNIGTPLISGSSGLPVESVHIESDRPYTIGRSGSSDEFCDFVIDNVGISRKHCQILFDSQSRKLYIFDGVILLPSGGFSQVSDEFRRGLVGVENLGSLKFRASLNGVYVNRVRVRKAKIQEISVGDEVLFVCGKEGLCNKHCRVGFVLQGIDFEGKDTLIVEDRCRMTGVSVSSGHSRGTISSGKRSKRVFAPMENEINSPCSGFYPPKAVSVVDRLNSLVSYCRHVLSSGDPVSCLRLSIISDSVKECSSCCTSKMLRSKVDIVADNRVVKSAETNHEMGHGLSVLRVRDELPIPKSHIDRRLGVSNLISEVENYGADCNSVSDKTATRLPLDGGKENAHDISKEKSYQCSLQAPGKNFYLNRLQYIEQSSTGCQRVVSLPELLHPVESISQIFIATFTSDILWFLTCCEIPSHLPVTIACHNAERCWSSHSDARTTVPLPNYPNVTMVFPPFPEEIAFGKDRKNCGIACHHPKLFILQREDSIRVIITSANLVARQWKDVTNTVWWQDFPRRADPDILSLFGPCRRKTNISSRSDFSAQLAGFAASLLIDVPSQAHWIFEFMKYNFEHSAGHLVASVPGIHSYKPSYLTEPVCSNTIYNEEFVGSVEASVVGLSYLFRSANDSTGAQLKRLASYICRIRENSLGMLELVLRRNTNVPADVNAVSVLVPNPDDDSRDDFVQLGFLPRNIAKWVSPLWDIGFFKFVGYVYRDEVLGAASCRSNQKVKLMLHVLQGVSISDVSKLIQPNHVVALCSLIASLQRCTGIWRLQEVLGCYKWPESQESEFVYSASSIGGSATAGFQADFASAAGKKALKHFDSQESDPEWGCWSNKEEREAPSIKIIFPTIERVKNGHRGVLSSKCLLCFSEKTWQKLRYNNVLHDAVPNPEDRVGHPMHIKVARRLFTSTRGSRSSSFGWVYCGSHNFSAAAWGQTISRSSRNNQDQSNNAIRSVSKLRVCNYELGIVFVFPPPHEETNSFDGSKINDILLPFVVPAPKYGWSDKPATGLAMKEALAEFREGFRSLCGETEVEEEMEEMEEEEAETEAEERVEFVAEEEKAYAEALWSQVESSSSLRASSLGVS</sequence>
<feature type="site" description="Interaction with DNA" evidence="5">
    <location>
        <position position="1045"/>
    </location>
</feature>
<feature type="binding site" evidence="4">
    <location>
        <position position="1017"/>
    </location>
    <ligand>
        <name>substrate</name>
    </ligand>
</feature>
<accession>R0FCJ8</accession>
<dbReference type="STRING" id="81985.R0FCJ8"/>
<dbReference type="SMART" id="SM00240">
    <property type="entry name" value="FHA"/>
    <property type="match status" value="1"/>
</dbReference>
<dbReference type="PROSITE" id="PS50006">
    <property type="entry name" value="FHA_DOMAIN"/>
    <property type="match status" value="1"/>
</dbReference>
<dbReference type="GO" id="GO:0008270">
    <property type="term" value="F:zinc ion binding"/>
    <property type="evidence" value="ECO:0007669"/>
    <property type="project" value="InterPro"/>
</dbReference>
<dbReference type="Gene3D" id="3.30.70.2330">
    <property type="match status" value="1"/>
</dbReference>
<dbReference type="EMBL" id="KB870810">
    <property type="protein sequence ID" value="EOA19822.1"/>
    <property type="molecule type" value="Genomic_DNA"/>
</dbReference>
<evidence type="ECO:0000259" key="7">
    <source>
        <dbReference type="PROSITE" id="PS50006"/>
    </source>
</evidence>
<dbReference type="GO" id="GO:0008081">
    <property type="term" value="F:phosphoric diester hydrolase activity"/>
    <property type="evidence" value="ECO:0007669"/>
    <property type="project" value="InterPro"/>
</dbReference>
<evidence type="ECO:0000256" key="1">
    <source>
        <dbReference type="ARBA" id="ARBA00022723"/>
    </source>
</evidence>
<proteinExistence type="predicted"/>
<dbReference type="SUPFAM" id="SSF49879">
    <property type="entry name" value="SMAD/FHA domain"/>
    <property type="match status" value="1"/>
</dbReference>
<dbReference type="Pfam" id="PF08797">
    <property type="entry name" value="HIRAN"/>
    <property type="match status" value="1"/>
</dbReference>
<keyword evidence="9" id="KW-1185">Reference proteome</keyword>
<dbReference type="Proteomes" id="UP000029121">
    <property type="component" value="Unassembled WGS sequence"/>
</dbReference>